<keyword evidence="7" id="KW-1185">Reference proteome</keyword>
<dbReference type="eggNOG" id="COG1063">
    <property type="taxonomic scope" value="Bacteria"/>
</dbReference>
<dbReference type="InterPro" id="IPR050129">
    <property type="entry name" value="Zn_alcohol_dh"/>
</dbReference>
<dbReference type="GO" id="GO:0008270">
    <property type="term" value="F:zinc ion binding"/>
    <property type="evidence" value="ECO:0007669"/>
    <property type="project" value="InterPro"/>
</dbReference>
<evidence type="ECO:0000256" key="2">
    <source>
        <dbReference type="ARBA" id="ARBA00022833"/>
    </source>
</evidence>
<evidence type="ECO:0000259" key="5">
    <source>
        <dbReference type="SMART" id="SM00829"/>
    </source>
</evidence>
<dbReference type="InterPro" id="IPR013154">
    <property type="entry name" value="ADH-like_N"/>
</dbReference>
<comment type="caution">
    <text evidence="6">The sequence shown here is derived from an EMBL/GenBank/DDBJ whole genome shotgun (WGS) entry which is preliminary data.</text>
</comment>
<organism evidence="6 7">
    <name type="scientific">Caenibius tardaugens NBRC 16725</name>
    <dbReference type="NCBI Taxonomy" id="1219035"/>
    <lineage>
        <taxon>Bacteria</taxon>
        <taxon>Pseudomonadati</taxon>
        <taxon>Pseudomonadota</taxon>
        <taxon>Alphaproteobacteria</taxon>
        <taxon>Sphingomonadales</taxon>
        <taxon>Erythrobacteraceae</taxon>
        <taxon>Caenibius</taxon>
    </lineage>
</organism>
<comment type="cofactor">
    <cofactor evidence="4">
        <name>Zn(2+)</name>
        <dbReference type="ChEBI" id="CHEBI:29105"/>
    </cofactor>
</comment>
<dbReference type="AlphaFoldDB" id="U2YJU0"/>
<dbReference type="InterPro" id="IPR011032">
    <property type="entry name" value="GroES-like_sf"/>
</dbReference>
<dbReference type="GO" id="GO:0016616">
    <property type="term" value="F:oxidoreductase activity, acting on the CH-OH group of donors, NAD or NADP as acceptor"/>
    <property type="evidence" value="ECO:0007669"/>
    <property type="project" value="UniProtKB-ARBA"/>
</dbReference>
<evidence type="ECO:0000313" key="7">
    <source>
        <dbReference type="Proteomes" id="UP000016568"/>
    </source>
</evidence>
<dbReference type="Pfam" id="PF08240">
    <property type="entry name" value="ADH_N"/>
    <property type="match status" value="1"/>
</dbReference>
<keyword evidence="1 4" id="KW-0479">Metal-binding</keyword>
<proteinExistence type="inferred from homology"/>
<dbReference type="PANTHER" id="PTHR43401:SF2">
    <property type="entry name" value="L-THREONINE 3-DEHYDROGENASE"/>
    <property type="match status" value="1"/>
</dbReference>
<dbReference type="InterPro" id="IPR020843">
    <property type="entry name" value="ER"/>
</dbReference>
<protein>
    <submittedName>
        <fullName evidence="6">Putative zinc-containing alcohol dehydrogenase</fullName>
    </submittedName>
</protein>
<name>U2YJU0_9SPHN</name>
<dbReference type="PROSITE" id="PS00059">
    <property type="entry name" value="ADH_ZINC"/>
    <property type="match status" value="1"/>
</dbReference>
<dbReference type="InterPro" id="IPR013149">
    <property type="entry name" value="ADH-like_C"/>
</dbReference>
<evidence type="ECO:0000256" key="3">
    <source>
        <dbReference type="ARBA" id="ARBA00023002"/>
    </source>
</evidence>
<dbReference type="OrthoDB" id="9809185at2"/>
<dbReference type="SMART" id="SM00829">
    <property type="entry name" value="PKS_ER"/>
    <property type="match status" value="1"/>
</dbReference>
<dbReference type="SUPFAM" id="SSF50129">
    <property type="entry name" value="GroES-like"/>
    <property type="match status" value="1"/>
</dbReference>
<gene>
    <name evidence="6" type="ORF">NT2_02_05710</name>
</gene>
<comment type="similarity">
    <text evidence="4">Belongs to the zinc-containing alcohol dehydrogenase family.</text>
</comment>
<evidence type="ECO:0000256" key="4">
    <source>
        <dbReference type="RuleBase" id="RU361277"/>
    </source>
</evidence>
<dbReference type="KEGG" id="ntd:EGO55_02400"/>
<keyword evidence="2 4" id="KW-0862">Zinc</keyword>
<dbReference type="Gene3D" id="3.90.180.10">
    <property type="entry name" value="Medium-chain alcohol dehydrogenases, catalytic domain"/>
    <property type="match status" value="1"/>
</dbReference>
<dbReference type="SUPFAM" id="SSF51735">
    <property type="entry name" value="NAD(P)-binding Rossmann-fold domains"/>
    <property type="match status" value="1"/>
</dbReference>
<evidence type="ECO:0000256" key="1">
    <source>
        <dbReference type="ARBA" id="ARBA00022723"/>
    </source>
</evidence>
<dbReference type="EMBL" id="BASZ01000002">
    <property type="protein sequence ID" value="GAD48487.1"/>
    <property type="molecule type" value="Genomic_DNA"/>
</dbReference>
<sequence>MRAAIFHEAGKPLTIETVDDPRPLPGQIVIAVGGAGICGSDLHMTQYPGFAAPGLILGHEFAGTVAALGQGVAGDWQVGDRVTAVPLFPCHDCEACDAHLPQLCPNGRFAGTTLETPGAYAQYVAARADMVQRVPAGVGDIEAAMIEPLAVGHHTFSRADMRKGETVLVIGGGPIGAAVALFARAAGAGHVIVSEPAPERRERCLSLGATATIDPTKEDLLQRVVEIAGNRPQVVFECVGIGGMVQQAVNVAAIRGRVVVAGVLFEEDRLSHVAALGKEISIIYSQAYNERDFEAVIDALATNVIDAKPMHTATISLDELPATFESLRNNPSQCKVLIDPSL</sequence>
<dbReference type="Pfam" id="PF00107">
    <property type="entry name" value="ADH_zinc_N"/>
    <property type="match status" value="1"/>
</dbReference>
<dbReference type="InterPro" id="IPR002328">
    <property type="entry name" value="ADH_Zn_CS"/>
</dbReference>
<evidence type="ECO:0000313" key="6">
    <source>
        <dbReference type="EMBL" id="GAD48487.1"/>
    </source>
</evidence>
<reference evidence="6 7" key="1">
    <citation type="submission" date="2013-09" db="EMBL/GenBank/DDBJ databases">
        <title>Whole genome shotgun sequence of Novosphingobium tardaugens NBRC 16725.</title>
        <authorList>
            <person name="Isaki S."/>
            <person name="Hosoyama A."/>
            <person name="Tsuchikane K."/>
            <person name="Katsumata H."/>
            <person name="Ando Y."/>
            <person name="Yamazaki S."/>
            <person name="Fujita N."/>
        </authorList>
    </citation>
    <scope>NUCLEOTIDE SEQUENCE [LARGE SCALE GENOMIC DNA]</scope>
    <source>
        <strain evidence="6 7">NBRC 16725</strain>
    </source>
</reference>
<accession>U2YJU0</accession>
<feature type="domain" description="Enoyl reductase (ER)" evidence="5">
    <location>
        <begin position="10"/>
        <end position="338"/>
    </location>
</feature>
<dbReference type="PANTHER" id="PTHR43401">
    <property type="entry name" value="L-THREONINE 3-DEHYDROGENASE"/>
    <property type="match status" value="1"/>
</dbReference>
<keyword evidence="3" id="KW-0560">Oxidoreductase</keyword>
<dbReference type="Proteomes" id="UP000016568">
    <property type="component" value="Unassembled WGS sequence"/>
</dbReference>
<dbReference type="RefSeq" id="WP_021689394.1">
    <property type="nucleotide sequence ID" value="NZ_BASZ01000002.1"/>
</dbReference>
<dbReference type="Gene3D" id="3.40.50.720">
    <property type="entry name" value="NAD(P)-binding Rossmann-like Domain"/>
    <property type="match status" value="1"/>
</dbReference>
<dbReference type="InterPro" id="IPR036291">
    <property type="entry name" value="NAD(P)-bd_dom_sf"/>
</dbReference>